<keyword evidence="2" id="KW-1185">Reference proteome</keyword>
<sequence>MFDAKFEIESLQVGEGSTYNEKSPIVEEKEMVGFQDEAEKVITLLTDDFKEREVISIIGWPW</sequence>
<proteinExistence type="predicted"/>
<accession>A0A8S0PH82</accession>
<comment type="caution">
    <text evidence="1">The sequence shown here is derived from an EMBL/GenBank/DDBJ whole genome shotgun (WGS) entry which is preliminary data.</text>
</comment>
<protein>
    <submittedName>
        <fullName evidence="1">Probable aquaporin PIP1-2</fullName>
    </submittedName>
</protein>
<reference evidence="1 2" key="1">
    <citation type="submission" date="2019-12" db="EMBL/GenBank/DDBJ databases">
        <authorList>
            <person name="Alioto T."/>
            <person name="Alioto T."/>
            <person name="Gomez Garrido J."/>
        </authorList>
    </citation>
    <scope>NUCLEOTIDE SEQUENCE [LARGE SCALE GENOMIC DNA]</scope>
</reference>
<dbReference type="Proteomes" id="UP000594638">
    <property type="component" value="Unassembled WGS sequence"/>
</dbReference>
<dbReference type="AlphaFoldDB" id="A0A8S0PH82"/>
<dbReference type="EMBL" id="CACTIH010000084">
    <property type="protein sequence ID" value="CAA2952748.1"/>
    <property type="molecule type" value="Genomic_DNA"/>
</dbReference>
<organism evidence="1 2">
    <name type="scientific">Olea europaea subsp. europaea</name>
    <dbReference type="NCBI Taxonomy" id="158383"/>
    <lineage>
        <taxon>Eukaryota</taxon>
        <taxon>Viridiplantae</taxon>
        <taxon>Streptophyta</taxon>
        <taxon>Embryophyta</taxon>
        <taxon>Tracheophyta</taxon>
        <taxon>Spermatophyta</taxon>
        <taxon>Magnoliopsida</taxon>
        <taxon>eudicotyledons</taxon>
        <taxon>Gunneridae</taxon>
        <taxon>Pentapetalae</taxon>
        <taxon>asterids</taxon>
        <taxon>lamiids</taxon>
        <taxon>Lamiales</taxon>
        <taxon>Oleaceae</taxon>
        <taxon>Oleeae</taxon>
        <taxon>Olea</taxon>
    </lineage>
</organism>
<evidence type="ECO:0000313" key="2">
    <source>
        <dbReference type="Proteomes" id="UP000594638"/>
    </source>
</evidence>
<dbReference type="Gramene" id="OE9A093270T1">
    <property type="protein sequence ID" value="OE9A093270C1"/>
    <property type="gene ID" value="OE9A093270"/>
</dbReference>
<name>A0A8S0PH82_OLEEU</name>
<evidence type="ECO:0000313" key="1">
    <source>
        <dbReference type="EMBL" id="CAA2952748.1"/>
    </source>
</evidence>
<gene>
    <name evidence="1" type="ORF">OLEA9_A093270</name>
</gene>